<dbReference type="Pfam" id="PF04967">
    <property type="entry name" value="HTH_10"/>
    <property type="match status" value="1"/>
</dbReference>
<evidence type="ECO:0000313" key="6">
    <source>
        <dbReference type="Proteomes" id="UP000050535"/>
    </source>
</evidence>
<keyword evidence="1" id="KW-0805">Transcription regulation</keyword>
<gene>
    <name evidence="5" type="ORF">SY89_01811</name>
</gene>
<evidence type="ECO:0000256" key="2">
    <source>
        <dbReference type="ARBA" id="ARBA00023163"/>
    </source>
</evidence>
<evidence type="ECO:0000256" key="1">
    <source>
        <dbReference type="ARBA" id="ARBA00023015"/>
    </source>
</evidence>
<dbReference type="EMBL" id="LGUC01000001">
    <property type="protein sequence ID" value="KPN31069.1"/>
    <property type="molecule type" value="Genomic_DNA"/>
</dbReference>
<organism evidence="5 6">
    <name type="scientific">Halolamina pelagica</name>
    <dbReference type="NCBI Taxonomy" id="699431"/>
    <lineage>
        <taxon>Archaea</taxon>
        <taxon>Methanobacteriati</taxon>
        <taxon>Methanobacteriota</taxon>
        <taxon>Stenosarchaea group</taxon>
        <taxon>Halobacteria</taxon>
        <taxon>Halobacteriales</taxon>
        <taxon>Haloferacaceae</taxon>
    </lineage>
</organism>
<feature type="domain" description="HVO-0513-like N-terminal" evidence="4">
    <location>
        <begin position="27"/>
        <end position="155"/>
    </location>
</feature>
<evidence type="ECO:0000259" key="4">
    <source>
        <dbReference type="Pfam" id="PF24278"/>
    </source>
</evidence>
<dbReference type="InterPro" id="IPR007050">
    <property type="entry name" value="HTH_bacterioopsin"/>
</dbReference>
<evidence type="ECO:0000313" key="5">
    <source>
        <dbReference type="EMBL" id="KPN31069.1"/>
    </source>
</evidence>
<comment type="caution">
    <text evidence="5">The sequence shown here is derived from an EMBL/GenBank/DDBJ whole genome shotgun (WGS) entry which is preliminary data.</text>
</comment>
<keyword evidence="2" id="KW-0804">Transcription</keyword>
<protein>
    <submittedName>
        <fullName evidence="5">Bacterio-opsin activator</fullName>
    </submittedName>
</protein>
<reference evidence="6" key="1">
    <citation type="submission" date="2013-11" db="EMBL/GenBank/DDBJ databases">
        <authorList>
            <person name="Hoang H.T."/>
            <person name="Killian M.L."/>
            <person name="Madson D.M."/>
            <person name="Arruda P.H.E."/>
            <person name="Sun D."/>
            <person name="Schwartz K.J."/>
            <person name="Yoon K."/>
        </authorList>
    </citation>
    <scope>NUCLEOTIDE SEQUENCE [LARGE SCALE GENOMIC DNA]</scope>
    <source>
        <strain evidence="6">CDK2</strain>
    </source>
</reference>
<dbReference type="Proteomes" id="UP000050535">
    <property type="component" value="Unassembled WGS sequence"/>
</dbReference>
<dbReference type="InterPro" id="IPR056493">
    <property type="entry name" value="HVO_0513_N"/>
</dbReference>
<keyword evidence="6" id="KW-1185">Reference proteome</keyword>
<evidence type="ECO:0000259" key="3">
    <source>
        <dbReference type="Pfam" id="PF04967"/>
    </source>
</evidence>
<feature type="domain" description="HTH bat-type" evidence="3">
    <location>
        <begin position="167"/>
        <end position="215"/>
    </location>
</feature>
<accession>A0A0P7GPR3</accession>
<sequence length="225" mass="24638">MPFSQTAFTVGMKRIQFSATYPAEFKHPLHRKIMDGTPIQRAELLMWTPTADATTLLWCDGDREATAAVIDEIDSLVTSNLVQDIDGTYAFLQQSAYEFPTAVLETMADSAVIFLPPVVFLDTGSVTFEAVGEATALRRFYDELTALADVTIEQVDVFERKHASSPLTDRQRAALDAAISVGYYEVPRDGAITDVARVLDCSPSTAGELVRKAEAAAIRAYCDVD</sequence>
<dbReference type="STRING" id="699431.SY89_01811"/>
<dbReference type="PANTHER" id="PTHR34236:SF1">
    <property type="entry name" value="DIMETHYL SULFOXIDE REDUCTASE TRANSCRIPTIONAL ACTIVATOR"/>
    <property type="match status" value="1"/>
</dbReference>
<dbReference type="PANTHER" id="PTHR34236">
    <property type="entry name" value="DIMETHYL SULFOXIDE REDUCTASE TRANSCRIPTIONAL ACTIVATOR"/>
    <property type="match status" value="1"/>
</dbReference>
<dbReference type="AlphaFoldDB" id="A0A0P7GPR3"/>
<dbReference type="PATRIC" id="fig|699431.3.peg.1856"/>
<name>A0A0P7GPR3_9EURY</name>
<proteinExistence type="predicted"/>
<dbReference type="Pfam" id="PF24278">
    <property type="entry name" value="HVO_0513_N"/>
    <property type="match status" value="1"/>
</dbReference>